<evidence type="ECO:0000256" key="4">
    <source>
        <dbReference type="ARBA" id="ARBA00023136"/>
    </source>
</evidence>
<feature type="transmembrane region" description="Helical" evidence="5">
    <location>
        <begin position="79"/>
        <end position="96"/>
    </location>
</feature>
<evidence type="ECO:0008006" key="8">
    <source>
        <dbReference type="Google" id="ProtNLM"/>
    </source>
</evidence>
<accession>A0A1F6BQB5</accession>
<dbReference type="InterPro" id="IPR032808">
    <property type="entry name" value="DoxX"/>
</dbReference>
<evidence type="ECO:0000313" key="6">
    <source>
        <dbReference type="EMBL" id="OGG39126.1"/>
    </source>
</evidence>
<dbReference type="AlphaFoldDB" id="A0A1F6BQB5"/>
<dbReference type="GO" id="GO:0016020">
    <property type="term" value="C:membrane"/>
    <property type="evidence" value="ECO:0007669"/>
    <property type="project" value="UniProtKB-SubCell"/>
</dbReference>
<dbReference type="EMBL" id="MFKJ01000007">
    <property type="protein sequence ID" value="OGG39126.1"/>
    <property type="molecule type" value="Genomic_DNA"/>
</dbReference>
<dbReference type="Proteomes" id="UP000178825">
    <property type="component" value="Unassembled WGS sequence"/>
</dbReference>
<protein>
    <recommendedName>
        <fullName evidence="8">DoxX family protein</fullName>
    </recommendedName>
</protein>
<organism evidence="6 7">
    <name type="scientific">Candidatus Jorgensenbacteria bacterium RIFCSPHIGHO2_02_FULL_45_20</name>
    <dbReference type="NCBI Taxonomy" id="1798470"/>
    <lineage>
        <taxon>Bacteria</taxon>
        <taxon>Candidatus Joergenseniibacteriota</taxon>
    </lineage>
</organism>
<name>A0A1F6BQB5_9BACT</name>
<gene>
    <name evidence="6" type="ORF">A3D55_00240</name>
</gene>
<evidence type="ECO:0000256" key="2">
    <source>
        <dbReference type="ARBA" id="ARBA00022692"/>
    </source>
</evidence>
<keyword evidence="2 5" id="KW-0812">Transmembrane</keyword>
<sequence length="135" mass="14903">MFSFQKTKAGRDALIALRLSVSLAFFYAGLHALLDPLNWLKFIPEFIGSFMQTETVLAVYGITEIILGVLILTGVKLRYVSFIALMNVMVIIVGYGLDDSTFRDLGVFGALLAIFFLSSAETEKAEKSAIRAGRR</sequence>
<evidence type="ECO:0000256" key="5">
    <source>
        <dbReference type="SAM" id="Phobius"/>
    </source>
</evidence>
<reference evidence="6 7" key="1">
    <citation type="journal article" date="2016" name="Nat. Commun.">
        <title>Thousands of microbial genomes shed light on interconnected biogeochemical processes in an aquifer system.</title>
        <authorList>
            <person name="Anantharaman K."/>
            <person name="Brown C.T."/>
            <person name="Hug L.A."/>
            <person name="Sharon I."/>
            <person name="Castelle C.J."/>
            <person name="Probst A.J."/>
            <person name="Thomas B.C."/>
            <person name="Singh A."/>
            <person name="Wilkins M.J."/>
            <person name="Karaoz U."/>
            <person name="Brodie E.L."/>
            <person name="Williams K.H."/>
            <person name="Hubbard S.S."/>
            <person name="Banfield J.F."/>
        </authorList>
    </citation>
    <scope>NUCLEOTIDE SEQUENCE [LARGE SCALE GENOMIC DNA]</scope>
</reference>
<feature type="transmembrane region" description="Helical" evidence="5">
    <location>
        <begin position="46"/>
        <end position="72"/>
    </location>
</feature>
<evidence type="ECO:0000313" key="7">
    <source>
        <dbReference type="Proteomes" id="UP000178825"/>
    </source>
</evidence>
<dbReference type="Pfam" id="PF07681">
    <property type="entry name" value="DoxX"/>
    <property type="match status" value="1"/>
</dbReference>
<feature type="transmembrane region" description="Helical" evidence="5">
    <location>
        <begin position="12"/>
        <end position="34"/>
    </location>
</feature>
<comment type="subcellular location">
    <subcellularLocation>
        <location evidence="1">Membrane</location>
        <topology evidence="1">Multi-pass membrane protein</topology>
    </subcellularLocation>
</comment>
<comment type="caution">
    <text evidence="6">The sequence shown here is derived from an EMBL/GenBank/DDBJ whole genome shotgun (WGS) entry which is preliminary data.</text>
</comment>
<evidence type="ECO:0000256" key="3">
    <source>
        <dbReference type="ARBA" id="ARBA00022989"/>
    </source>
</evidence>
<feature type="transmembrane region" description="Helical" evidence="5">
    <location>
        <begin position="102"/>
        <end position="120"/>
    </location>
</feature>
<dbReference type="STRING" id="1798470.A3D55_00240"/>
<proteinExistence type="predicted"/>
<evidence type="ECO:0000256" key="1">
    <source>
        <dbReference type="ARBA" id="ARBA00004141"/>
    </source>
</evidence>
<keyword evidence="4 5" id="KW-0472">Membrane</keyword>
<keyword evidence="3 5" id="KW-1133">Transmembrane helix</keyword>